<sequence length="228" mass="25231">MDQVAELASAFKADELIKIELEDGGIFTVQKATLCHRSPYFKAALEENKFKEGMEKKLRLPGCTTKAFEMFLYWMIHSNIPHIFDCFEVHPPIPDPSQGRDKRSDEFQVTLVQLWVLADILLLPELRDKAILSISGVLCEYHVAVDAVKAAFQETGAKSEVSKEVIDHLVRDSGVSGIYGAEEMDALGAITGVLLAFNNKLIEQYGPRSVPNKTEAGLGSGCPHLAPW</sequence>
<proteinExistence type="predicted"/>
<dbReference type="Pfam" id="PF00651">
    <property type="entry name" value="BTB"/>
    <property type="match status" value="1"/>
</dbReference>
<keyword evidence="3" id="KW-1185">Reference proteome</keyword>
<dbReference type="PANTHER" id="PTHR47843">
    <property type="entry name" value="BTB DOMAIN-CONTAINING PROTEIN-RELATED"/>
    <property type="match status" value="1"/>
</dbReference>
<name>A0A139HIE3_9PEZI</name>
<comment type="caution">
    <text evidence="2">The sequence shown here is derived from an EMBL/GenBank/DDBJ whole genome shotgun (WGS) entry which is preliminary data.</text>
</comment>
<evidence type="ECO:0000259" key="1">
    <source>
        <dbReference type="PROSITE" id="PS50097"/>
    </source>
</evidence>
<evidence type="ECO:0000313" key="2">
    <source>
        <dbReference type="EMBL" id="KXT02230.1"/>
    </source>
</evidence>
<dbReference type="PANTHER" id="PTHR47843:SF2">
    <property type="entry name" value="BTB DOMAIN-CONTAINING PROTEIN"/>
    <property type="match status" value="1"/>
</dbReference>
<dbReference type="InterPro" id="IPR011333">
    <property type="entry name" value="SKP1/BTB/POZ_sf"/>
</dbReference>
<dbReference type="OrthoDB" id="3650636at2759"/>
<dbReference type="EMBL" id="LFZN01000044">
    <property type="protein sequence ID" value="KXT02230.1"/>
    <property type="molecule type" value="Genomic_DNA"/>
</dbReference>
<dbReference type="SUPFAM" id="SSF54695">
    <property type="entry name" value="POZ domain"/>
    <property type="match status" value="1"/>
</dbReference>
<dbReference type="Proteomes" id="UP000070133">
    <property type="component" value="Unassembled WGS sequence"/>
</dbReference>
<dbReference type="Gene3D" id="3.30.710.10">
    <property type="entry name" value="Potassium Channel Kv1.1, Chain A"/>
    <property type="match status" value="1"/>
</dbReference>
<dbReference type="AlphaFoldDB" id="A0A139HIE3"/>
<accession>A0A139HIE3</accession>
<dbReference type="CDD" id="cd18186">
    <property type="entry name" value="BTB_POZ_ZBTB_KLHL-like"/>
    <property type="match status" value="1"/>
</dbReference>
<protein>
    <recommendedName>
        <fullName evidence="1">BTB domain-containing protein</fullName>
    </recommendedName>
</protein>
<dbReference type="InterPro" id="IPR000210">
    <property type="entry name" value="BTB/POZ_dom"/>
</dbReference>
<evidence type="ECO:0000313" key="3">
    <source>
        <dbReference type="Proteomes" id="UP000070133"/>
    </source>
</evidence>
<feature type="domain" description="BTB" evidence="1">
    <location>
        <begin position="13"/>
        <end position="80"/>
    </location>
</feature>
<gene>
    <name evidence="2" type="ORF">AC578_5072</name>
</gene>
<reference evidence="2 3" key="1">
    <citation type="submission" date="2015-07" db="EMBL/GenBank/DDBJ databases">
        <title>Comparative genomics of the Sigatoka disease complex on banana suggests a link between parallel evolutionary changes in Pseudocercospora fijiensis and Pseudocercospora eumusae and increased virulence on the banana host.</title>
        <authorList>
            <person name="Chang T.-C."/>
            <person name="Salvucci A."/>
            <person name="Crous P.W."/>
            <person name="Stergiopoulos I."/>
        </authorList>
    </citation>
    <scope>NUCLEOTIDE SEQUENCE [LARGE SCALE GENOMIC DNA]</scope>
    <source>
        <strain evidence="2 3">CBS 114824</strain>
    </source>
</reference>
<dbReference type="PROSITE" id="PS50097">
    <property type="entry name" value="BTB"/>
    <property type="match status" value="1"/>
</dbReference>
<organism evidence="2 3">
    <name type="scientific">Pseudocercospora eumusae</name>
    <dbReference type="NCBI Taxonomy" id="321146"/>
    <lineage>
        <taxon>Eukaryota</taxon>
        <taxon>Fungi</taxon>
        <taxon>Dikarya</taxon>
        <taxon>Ascomycota</taxon>
        <taxon>Pezizomycotina</taxon>
        <taxon>Dothideomycetes</taxon>
        <taxon>Dothideomycetidae</taxon>
        <taxon>Mycosphaerellales</taxon>
        <taxon>Mycosphaerellaceae</taxon>
        <taxon>Pseudocercospora</taxon>
    </lineage>
</organism>